<feature type="region of interest" description="Disordered" evidence="1">
    <location>
        <begin position="99"/>
        <end position="120"/>
    </location>
</feature>
<sequence>MKIGILVREETMQKCTGKGCLSAFQKRKDSFARYDEPLELLAFTHVGGELEHKITRMINNEISVVHLSSCLRTKSPDYEALAERLAEHFDVVGYTHGSAEGKKRETIMRTKKPKVQTSEG</sequence>
<dbReference type="SMART" id="SM01078">
    <property type="entry name" value="CGGC"/>
    <property type="match status" value="1"/>
</dbReference>
<dbReference type="RefSeq" id="WP_089609880.1">
    <property type="nucleotide sequence ID" value="NZ_CP022121.1"/>
</dbReference>
<dbReference type="InterPro" id="IPR014925">
    <property type="entry name" value="CGGC_dom"/>
</dbReference>
<reference evidence="3 4" key="1">
    <citation type="submission" date="2022-08" db="EMBL/GenBank/DDBJ databases">
        <title>Proteogenomics of the novel Dehalobacterium formicoaceticum strain EZ94 highlights a key role of methyltransferases during anaerobic dichloromethane degradation.</title>
        <authorList>
            <person name="Wasmund K."/>
        </authorList>
    </citation>
    <scope>NUCLEOTIDE SEQUENCE [LARGE SCALE GENOMIC DNA]</scope>
    <source>
        <strain evidence="3 4">EZ94</strain>
    </source>
</reference>
<dbReference type="EMBL" id="JANPWE010000001">
    <property type="protein sequence ID" value="MCR6544403.1"/>
    <property type="molecule type" value="Genomic_DNA"/>
</dbReference>
<proteinExistence type="predicted"/>
<evidence type="ECO:0000313" key="4">
    <source>
        <dbReference type="Proteomes" id="UP001524944"/>
    </source>
</evidence>
<name>A0ABT1Y1F6_9FIRM</name>
<protein>
    <submittedName>
        <fullName evidence="3">CGGC domain-containing protein</fullName>
    </submittedName>
</protein>
<dbReference type="Proteomes" id="UP001524944">
    <property type="component" value="Unassembled WGS sequence"/>
</dbReference>
<comment type="caution">
    <text evidence="3">The sequence shown here is derived from an EMBL/GenBank/DDBJ whole genome shotgun (WGS) entry which is preliminary data.</text>
</comment>
<evidence type="ECO:0000256" key="1">
    <source>
        <dbReference type="SAM" id="MobiDB-lite"/>
    </source>
</evidence>
<evidence type="ECO:0000313" key="3">
    <source>
        <dbReference type="EMBL" id="MCR6544403.1"/>
    </source>
</evidence>
<feature type="domain" description="CGGC" evidence="2">
    <location>
        <begin position="2"/>
        <end position="96"/>
    </location>
</feature>
<feature type="compositionally biased region" description="Basic and acidic residues" evidence="1">
    <location>
        <begin position="99"/>
        <end position="108"/>
    </location>
</feature>
<gene>
    <name evidence="3" type="ORF">NVS47_02555</name>
</gene>
<accession>A0ABT1Y1F6</accession>
<organism evidence="3 4">
    <name type="scientific">Dehalobacterium formicoaceticum</name>
    <dbReference type="NCBI Taxonomy" id="51515"/>
    <lineage>
        <taxon>Bacteria</taxon>
        <taxon>Bacillati</taxon>
        <taxon>Bacillota</taxon>
        <taxon>Clostridia</taxon>
        <taxon>Eubacteriales</taxon>
        <taxon>Peptococcaceae</taxon>
        <taxon>Dehalobacterium</taxon>
    </lineage>
</organism>
<evidence type="ECO:0000259" key="2">
    <source>
        <dbReference type="SMART" id="SM01078"/>
    </source>
</evidence>
<dbReference type="Pfam" id="PF08821">
    <property type="entry name" value="CGGC"/>
    <property type="match status" value="1"/>
</dbReference>
<keyword evidence="4" id="KW-1185">Reference proteome</keyword>